<reference evidence="3" key="1">
    <citation type="submission" date="2013-05" db="EMBL/GenBank/DDBJ databases">
        <title>The Genome sequence of Mucor circinelloides f. circinelloides 1006PhL.</title>
        <authorList>
            <consortium name="The Broad Institute Genomics Platform"/>
            <person name="Cuomo C."/>
            <person name="Earl A."/>
            <person name="Findley K."/>
            <person name="Lee S.C."/>
            <person name="Walker B."/>
            <person name="Young S."/>
            <person name="Zeng Q."/>
            <person name="Gargeya S."/>
            <person name="Fitzgerald M."/>
            <person name="Haas B."/>
            <person name="Abouelleil A."/>
            <person name="Allen A.W."/>
            <person name="Alvarado L."/>
            <person name="Arachchi H.M."/>
            <person name="Berlin A.M."/>
            <person name="Chapman S.B."/>
            <person name="Gainer-Dewar J."/>
            <person name="Goldberg J."/>
            <person name="Griggs A."/>
            <person name="Gujja S."/>
            <person name="Hansen M."/>
            <person name="Howarth C."/>
            <person name="Imamovic A."/>
            <person name="Ireland A."/>
            <person name="Larimer J."/>
            <person name="McCowan C."/>
            <person name="Murphy C."/>
            <person name="Pearson M."/>
            <person name="Poon T.W."/>
            <person name="Priest M."/>
            <person name="Roberts A."/>
            <person name="Saif S."/>
            <person name="Shea T."/>
            <person name="Sisk P."/>
            <person name="Sykes S."/>
            <person name="Wortman J."/>
            <person name="Nusbaum C."/>
            <person name="Birren B."/>
        </authorList>
    </citation>
    <scope>NUCLEOTIDE SEQUENCE [LARGE SCALE GENOMIC DNA]</scope>
    <source>
        <strain evidence="3">1006PhL</strain>
    </source>
</reference>
<gene>
    <name evidence="2" type="ORF">HMPREF1544_04043</name>
</gene>
<evidence type="ECO:0000256" key="1">
    <source>
        <dbReference type="SAM" id="MobiDB-lite"/>
    </source>
</evidence>
<name>S2JFU5_MUCC1</name>
<keyword evidence="3" id="KW-1185">Reference proteome</keyword>
<dbReference type="OrthoDB" id="2285112at2759"/>
<sequence length="273" mass="30417">MEQVQHSLSRLALARAIKSTDNESEEEAWNKSIIFNQPFVKDLHRQKHQLSRQLEKSNELQQEGRHALSTTPNFKRHRHHKVSSSSGSSLSLTLEKRPSVSKSIKQSQRTCLPSDTEEDESDDDQIEDDETDNDSEVFQVKRQLDPIKKTRSPVLNQNGISRPVSMESSSRIESGVSSPSRNSTSSHVTPLTEEDEVEEPIIHHSQQNIPQHVLNEEFSTYIPMQQMPKSSAPLTPPIMAATLSKSTTVSTTIAIPATVTVSATTNVSALTKS</sequence>
<feature type="compositionally biased region" description="Acidic residues" evidence="1">
    <location>
        <begin position="115"/>
        <end position="135"/>
    </location>
</feature>
<evidence type="ECO:0000313" key="3">
    <source>
        <dbReference type="Proteomes" id="UP000014254"/>
    </source>
</evidence>
<evidence type="ECO:0000313" key="2">
    <source>
        <dbReference type="EMBL" id="EPB89176.1"/>
    </source>
</evidence>
<feature type="compositionally biased region" description="Basic and acidic residues" evidence="1">
    <location>
        <begin position="53"/>
        <end position="66"/>
    </location>
</feature>
<dbReference type="InParanoid" id="S2JFU5"/>
<proteinExistence type="predicted"/>
<feature type="region of interest" description="Disordered" evidence="1">
    <location>
        <begin position="46"/>
        <end position="195"/>
    </location>
</feature>
<dbReference type="Proteomes" id="UP000014254">
    <property type="component" value="Unassembled WGS sequence"/>
</dbReference>
<dbReference type="EMBL" id="KE123939">
    <property type="protein sequence ID" value="EPB89176.1"/>
    <property type="molecule type" value="Genomic_DNA"/>
</dbReference>
<organism evidence="2 3">
    <name type="scientific">Mucor circinelloides f. circinelloides (strain 1006PhL)</name>
    <name type="common">Mucormycosis agent</name>
    <name type="synonym">Calyptromyces circinelloides</name>
    <dbReference type="NCBI Taxonomy" id="1220926"/>
    <lineage>
        <taxon>Eukaryota</taxon>
        <taxon>Fungi</taxon>
        <taxon>Fungi incertae sedis</taxon>
        <taxon>Mucoromycota</taxon>
        <taxon>Mucoromycotina</taxon>
        <taxon>Mucoromycetes</taxon>
        <taxon>Mucorales</taxon>
        <taxon>Mucorineae</taxon>
        <taxon>Mucoraceae</taxon>
        <taxon>Mucor</taxon>
    </lineage>
</organism>
<dbReference type="VEuPathDB" id="FungiDB:HMPREF1544_04043"/>
<dbReference type="AlphaFoldDB" id="S2JFU5"/>
<protein>
    <submittedName>
        <fullName evidence="2">Uncharacterized protein</fullName>
    </submittedName>
</protein>
<feature type="compositionally biased region" description="Low complexity" evidence="1">
    <location>
        <begin position="83"/>
        <end position="93"/>
    </location>
</feature>
<feature type="compositionally biased region" description="Low complexity" evidence="1">
    <location>
        <begin position="163"/>
        <end position="181"/>
    </location>
</feature>
<feature type="compositionally biased region" description="Polar residues" evidence="1">
    <location>
        <begin position="100"/>
        <end position="113"/>
    </location>
</feature>
<accession>S2JFU5</accession>